<organism evidence="2">
    <name type="scientific">Podoviridae sp. ctgFL11</name>
    <dbReference type="NCBI Taxonomy" id="2827744"/>
    <lineage>
        <taxon>Viruses</taxon>
        <taxon>Duplodnaviria</taxon>
        <taxon>Heunggongvirae</taxon>
        <taxon>Uroviricota</taxon>
        <taxon>Caudoviricetes</taxon>
    </lineage>
</organism>
<name>A0A8S5SXE9_9CAUD</name>
<sequence>MVQVPELYDLASRQDIAVLRYPMKENGSMSLMEPDGTCYIGMDAGVMDGGIQERMHLSHELGHCITGSFYNIYAAVDSRQRHENRADKWAIRALIPVDRLDDAVAQGYTELWELADFFGVTEPFMRKAVSYYVNGNLGGQLHF</sequence>
<feature type="domain" description="IrrE N-terminal-like" evidence="1">
    <location>
        <begin position="52"/>
        <end position="127"/>
    </location>
</feature>
<evidence type="ECO:0000313" key="2">
    <source>
        <dbReference type="EMBL" id="DAF55459.1"/>
    </source>
</evidence>
<protein>
    <submittedName>
        <fullName evidence="2">IrrE protein</fullName>
    </submittedName>
</protein>
<dbReference type="EMBL" id="BK032692">
    <property type="protein sequence ID" value="DAF55459.1"/>
    <property type="molecule type" value="Genomic_DNA"/>
</dbReference>
<accession>A0A8S5SXE9</accession>
<dbReference type="InterPro" id="IPR010359">
    <property type="entry name" value="IrrE_HExxH"/>
</dbReference>
<evidence type="ECO:0000259" key="1">
    <source>
        <dbReference type="Pfam" id="PF06114"/>
    </source>
</evidence>
<proteinExistence type="predicted"/>
<dbReference type="Pfam" id="PF06114">
    <property type="entry name" value="Peptidase_M78"/>
    <property type="match status" value="1"/>
</dbReference>
<reference evidence="2" key="1">
    <citation type="journal article" date="2021" name="Proc. Natl. Acad. Sci. U.S.A.">
        <title>A Catalog of Tens of Thousands of Viruses from Human Metagenomes Reveals Hidden Associations with Chronic Diseases.</title>
        <authorList>
            <person name="Tisza M.J."/>
            <person name="Buck C.B."/>
        </authorList>
    </citation>
    <scope>NUCLEOTIDE SEQUENCE</scope>
    <source>
        <strain evidence="2">CtgFL11</strain>
    </source>
</reference>